<dbReference type="PANTHER" id="PTHR37984">
    <property type="entry name" value="PROTEIN CBG26694"/>
    <property type="match status" value="1"/>
</dbReference>
<evidence type="ECO:0008006" key="3">
    <source>
        <dbReference type="Google" id="ProtNLM"/>
    </source>
</evidence>
<dbReference type="EMBL" id="JAODUP010000189">
    <property type="protein sequence ID" value="KAK2157540.1"/>
    <property type="molecule type" value="Genomic_DNA"/>
</dbReference>
<dbReference type="Proteomes" id="UP001208570">
    <property type="component" value="Unassembled WGS sequence"/>
</dbReference>
<dbReference type="Gene3D" id="3.30.70.270">
    <property type="match status" value="1"/>
</dbReference>
<evidence type="ECO:0000313" key="2">
    <source>
        <dbReference type="Proteomes" id="UP001208570"/>
    </source>
</evidence>
<dbReference type="AlphaFoldDB" id="A0AAD9N5I5"/>
<dbReference type="PANTHER" id="PTHR37984:SF13">
    <property type="entry name" value="RIBONUCLEASE H"/>
    <property type="match status" value="1"/>
</dbReference>
<sequence>MNKILAGQENVMCFIDDILVGKWDHLKTLKEVLQRLDKHNVGLNKTKFQFLKSEVTYLRHTYYAKFVPNLSIVLHPLHDRLKAGVEWSWDRACDEPFNQCKRLSSETVITQYDESKPLILATVKAHMELQL</sequence>
<dbReference type="InterPro" id="IPR050951">
    <property type="entry name" value="Retrovirus_Pol_polyprotein"/>
</dbReference>
<keyword evidence="2" id="KW-1185">Reference proteome</keyword>
<name>A0AAD9N5I5_9ANNE</name>
<dbReference type="InterPro" id="IPR043128">
    <property type="entry name" value="Rev_trsase/Diguanyl_cyclase"/>
</dbReference>
<proteinExistence type="predicted"/>
<dbReference type="SUPFAM" id="SSF56672">
    <property type="entry name" value="DNA/RNA polymerases"/>
    <property type="match status" value="1"/>
</dbReference>
<organism evidence="1 2">
    <name type="scientific">Paralvinella palmiformis</name>
    <dbReference type="NCBI Taxonomy" id="53620"/>
    <lineage>
        <taxon>Eukaryota</taxon>
        <taxon>Metazoa</taxon>
        <taxon>Spiralia</taxon>
        <taxon>Lophotrochozoa</taxon>
        <taxon>Annelida</taxon>
        <taxon>Polychaeta</taxon>
        <taxon>Sedentaria</taxon>
        <taxon>Canalipalpata</taxon>
        <taxon>Terebellida</taxon>
        <taxon>Terebelliformia</taxon>
        <taxon>Alvinellidae</taxon>
        <taxon>Paralvinella</taxon>
    </lineage>
</organism>
<dbReference type="InterPro" id="IPR043502">
    <property type="entry name" value="DNA/RNA_pol_sf"/>
</dbReference>
<protein>
    <recommendedName>
        <fullName evidence="3">Reverse transcriptase domain-containing protein</fullName>
    </recommendedName>
</protein>
<accession>A0AAD9N5I5</accession>
<gene>
    <name evidence="1" type="ORF">LSH36_189g04032</name>
</gene>
<comment type="caution">
    <text evidence="1">The sequence shown here is derived from an EMBL/GenBank/DDBJ whole genome shotgun (WGS) entry which is preliminary data.</text>
</comment>
<reference evidence="1" key="1">
    <citation type="journal article" date="2023" name="Mol. Biol. Evol.">
        <title>Third-Generation Sequencing Reveals the Adaptive Role of the Epigenome in Three Deep-Sea Polychaetes.</title>
        <authorList>
            <person name="Perez M."/>
            <person name="Aroh O."/>
            <person name="Sun Y."/>
            <person name="Lan Y."/>
            <person name="Juniper S.K."/>
            <person name="Young C.R."/>
            <person name="Angers B."/>
            <person name="Qian P.Y."/>
        </authorList>
    </citation>
    <scope>NUCLEOTIDE SEQUENCE</scope>
    <source>
        <strain evidence="1">P08H-3</strain>
    </source>
</reference>
<evidence type="ECO:0000313" key="1">
    <source>
        <dbReference type="EMBL" id="KAK2157540.1"/>
    </source>
</evidence>